<dbReference type="EMBL" id="CP017641">
    <property type="protein sequence ID" value="APZ92007.1"/>
    <property type="molecule type" value="Genomic_DNA"/>
</dbReference>
<evidence type="ECO:0000259" key="5">
    <source>
        <dbReference type="Pfam" id="PF00905"/>
    </source>
</evidence>
<dbReference type="Proteomes" id="UP000187735">
    <property type="component" value="Chromosome"/>
</dbReference>
<dbReference type="Gene3D" id="3.90.1310.10">
    <property type="entry name" value="Penicillin-binding protein 2a (Domain 2)"/>
    <property type="match status" value="1"/>
</dbReference>
<keyword evidence="2" id="KW-0121">Carboxypeptidase</keyword>
<sequence length="614" mass="67687">MSEPTGDLNEADAPQPVSHPTEQAQDGVQPSIWRVKLISFCLLIGWGIMVGRLVHLQGAQRQLLNTKVNRQSTFTEKVPARPGEVLDRNGHVLAMTITRESLYAVPAEITDAGNFVWEVSQILDINADELYDRIAKHPDRQFIWVRRRLTDDQAQRIRQLNLPKRTWGFRREYLRQYPQGRIAAHVLGMRDIDNIGHGGLEESLDDLIRGVDGTRVMTRDARGKVMEVEAALSETPQHGRTVISTIDVLTQIHTEQLLTDLMERWRPHGACAVVMDPHSGDVLAMASAPNFDPNHPGSVPDDAWRNLAVSAVFEPGSTFKPFIVAWALQQNKLQADEQISCFQGAYRMGKRVLHDHHPYAKLSVEDVLVKSSNIGMARIAERMGLGQLYRATAAFGFGRRTGIELPGEVDGLVRSQDKWDDYSLGSIPMGQELAVTPLQLITAHAALANGGRLVRPHLLLDSSSDQVAPTPLSAIETVDATPGIESQIVRPEIADWIVRHPMKGVVERGTGKNARINGMSIFGKTGTAQKPDPETGGYSNTKHICSFICGAPAENPQVLVLVMVDEPTADGLHYGGTVAAPTAANLLQFALNRLPHLSGRMTVRPEHDLPARMR</sequence>
<dbReference type="PANTHER" id="PTHR30627">
    <property type="entry name" value="PEPTIDOGLYCAN D,D-TRANSPEPTIDASE"/>
    <property type="match status" value="1"/>
</dbReference>
<keyword evidence="8" id="KW-1185">Reference proteome</keyword>
<organism evidence="7 8">
    <name type="scientific">Fuerstiella marisgermanici</name>
    <dbReference type="NCBI Taxonomy" id="1891926"/>
    <lineage>
        <taxon>Bacteria</taxon>
        <taxon>Pseudomonadati</taxon>
        <taxon>Planctomycetota</taxon>
        <taxon>Planctomycetia</taxon>
        <taxon>Planctomycetales</taxon>
        <taxon>Planctomycetaceae</taxon>
        <taxon>Fuerstiella</taxon>
    </lineage>
</organism>
<dbReference type="Pfam" id="PF00905">
    <property type="entry name" value="Transpeptidase"/>
    <property type="match status" value="1"/>
</dbReference>
<dbReference type="RefSeq" id="WP_083731893.1">
    <property type="nucleotide sequence ID" value="NZ_CP017641.1"/>
</dbReference>
<dbReference type="SUPFAM" id="SSF56519">
    <property type="entry name" value="Penicillin binding protein dimerisation domain"/>
    <property type="match status" value="1"/>
</dbReference>
<keyword evidence="2" id="KW-0645">Protease</keyword>
<feature type="domain" description="Penicillin-binding protein transpeptidase" evidence="5">
    <location>
        <begin position="271"/>
        <end position="588"/>
    </location>
</feature>
<evidence type="ECO:0000256" key="1">
    <source>
        <dbReference type="ARBA" id="ARBA00004370"/>
    </source>
</evidence>
<name>A0A1P8WD90_9PLAN</name>
<keyword evidence="3" id="KW-0472">Membrane</keyword>
<evidence type="ECO:0000256" key="2">
    <source>
        <dbReference type="ARBA" id="ARBA00022645"/>
    </source>
</evidence>
<dbReference type="GO" id="GO:0005886">
    <property type="term" value="C:plasma membrane"/>
    <property type="evidence" value="ECO:0007669"/>
    <property type="project" value="TreeGrafter"/>
</dbReference>
<comment type="subcellular location">
    <subcellularLocation>
        <location evidence="1">Membrane</location>
    </subcellularLocation>
</comment>
<keyword evidence="2" id="KW-0378">Hydrolase</keyword>
<dbReference type="InterPro" id="IPR012338">
    <property type="entry name" value="Beta-lactam/transpept-like"/>
</dbReference>
<dbReference type="KEGG" id="fmr:Fuma_01608"/>
<proteinExistence type="predicted"/>
<dbReference type="STRING" id="1891926.Fuma_01608"/>
<dbReference type="Pfam" id="PF03717">
    <property type="entry name" value="PBP_dimer"/>
    <property type="match status" value="1"/>
</dbReference>
<accession>A0A1P8WD90</accession>
<dbReference type="PANTHER" id="PTHR30627:SF1">
    <property type="entry name" value="PEPTIDOGLYCAN D,D-TRANSPEPTIDASE FTSI"/>
    <property type="match status" value="1"/>
</dbReference>
<evidence type="ECO:0000256" key="3">
    <source>
        <dbReference type="ARBA" id="ARBA00023136"/>
    </source>
</evidence>
<evidence type="ECO:0000259" key="6">
    <source>
        <dbReference type="Pfam" id="PF03717"/>
    </source>
</evidence>
<dbReference type="OrthoDB" id="9770103at2"/>
<dbReference type="GO" id="GO:0004180">
    <property type="term" value="F:carboxypeptidase activity"/>
    <property type="evidence" value="ECO:0007669"/>
    <property type="project" value="UniProtKB-KW"/>
</dbReference>
<dbReference type="Gene3D" id="3.30.450.330">
    <property type="match status" value="1"/>
</dbReference>
<protein>
    <submittedName>
        <fullName evidence="7">Penicillin-binding protein 2</fullName>
    </submittedName>
</protein>
<dbReference type="GO" id="GO:0008658">
    <property type="term" value="F:penicillin binding"/>
    <property type="evidence" value="ECO:0007669"/>
    <property type="project" value="InterPro"/>
</dbReference>
<dbReference type="InterPro" id="IPR005311">
    <property type="entry name" value="PBP_dimer"/>
</dbReference>
<dbReference type="InterPro" id="IPR036138">
    <property type="entry name" value="PBP_dimer_sf"/>
</dbReference>
<gene>
    <name evidence="7" type="primary">penA</name>
    <name evidence="7" type="ORF">Fuma_01608</name>
</gene>
<feature type="domain" description="Penicillin-binding protein dimerisation" evidence="6">
    <location>
        <begin position="79"/>
        <end position="228"/>
    </location>
</feature>
<dbReference type="AlphaFoldDB" id="A0A1P8WD90"/>
<dbReference type="SUPFAM" id="SSF56601">
    <property type="entry name" value="beta-lactamase/transpeptidase-like"/>
    <property type="match status" value="1"/>
</dbReference>
<dbReference type="GO" id="GO:0071555">
    <property type="term" value="P:cell wall organization"/>
    <property type="evidence" value="ECO:0007669"/>
    <property type="project" value="TreeGrafter"/>
</dbReference>
<evidence type="ECO:0000313" key="8">
    <source>
        <dbReference type="Proteomes" id="UP000187735"/>
    </source>
</evidence>
<reference evidence="7 8" key="1">
    <citation type="journal article" date="2016" name="Front. Microbiol.">
        <title>Fuerstia marisgermanicae gen. nov., sp. nov., an Unusual Member of the Phylum Planctomycetes from the German Wadden Sea.</title>
        <authorList>
            <person name="Kohn T."/>
            <person name="Heuer A."/>
            <person name="Jogler M."/>
            <person name="Vollmers J."/>
            <person name="Boedeker C."/>
            <person name="Bunk B."/>
            <person name="Rast P."/>
            <person name="Borchert D."/>
            <person name="Glockner I."/>
            <person name="Freese H.M."/>
            <person name="Klenk H.P."/>
            <person name="Overmann J."/>
            <person name="Kaster A.K."/>
            <person name="Rohde M."/>
            <person name="Wiegand S."/>
            <person name="Jogler C."/>
        </authorList>
    </citation>
    <scope>NUCLEOTIDE SEQUENCE [LARGE SCALE GENOMIC DNA]</scope>
    <source>
        <strain evidence="7 8">NH11</strain>
    </source>
</reference>
<dbReference type="InterPro" id="IPR001460">
    <property type="entry name" value="PCN-bd_Tpept"/>
</dbReference>
<dbReference type="Gene3D" id="3.40.710.10">
    <property type="entry name" value="DD-peptidase/beta-lactamase superfamily"/>
    <property type="match status" value="1"/>
</dbReference>
<evidence type="ECO:0000256" key="4">
    <source>
        <dbReference type="SAM" id="MobiDB-lite"/>
    </source>
</evidence>
<feature type="region of interest" description="Disordered" evidence="4">
    <location>
        <begin position="1"/>
        <end position="25"/>
    </location>
</feature>
<dbReference type="InterPro" id="IPR050515">
    <property type="entry name" value="Beta-lactam/transpept"/>
</dbReference>
<evidence type="ECO:0000313" key="7">
    <source>
        <dbReference type="EMBL" id="APZ92007.1"/>
    </source>
</evidence>